<feature type="region of interest" description="Disordered" evidence="2">
    <location>
        <begin position="140"/>
        <end position="195"/>
    </location>
</feature>
<evidence type="ECO:0000313" key="3">
    <source>
        <dbReference type="EMBL" id="CAE7554266.1"/>
    </source>
</evidence>
<feature type="coiled-coil region" evidence="1">
    <location>
        <begin position="306"/>
        <end position="340"/>
    </location>
</feature>
<feature type="compositionally biased region" description="Acidic residues" evidence="2">
    <location>
        <begin position="171"/>
        <end position="188"/>
    </location>
</feature>
<evidence type="ECO:0000256" key="1">
    <source>
        <dbReference type="SAM" id="Coils"/>
    </source>
</evidence>
<protein>
    <recommendedName>
        <fullName evidence="5">CCHC-type domain-containing protein</fullName>
    </recommendedName>
</protein>
<evidence type="ECO:0000313" key="4">
    <source>
        <dbReference type="Proteomes" id="UP000601435"/>
    </source>
</evidence>
<name>A0A812U669_9DINO</name>
<evidence type="ECO:0000256" key="2">
    <source>
        <dbReference type="SAM" id="MobiDB-lite"/>
    </source>
</evidence>
<comment type="caution">
    <text evidence="3">The sequence shown here is derived from an EMBL/GenBank/DDBJ whole genome shotgun (WGS) entry which is preliminary data.</text>
</comment>
<organism evidence="3 4">
    <name type="scientific">Symbiodinium necroappetens</name>
    <dbReference type="NCBI Taxonomy" id="1628268"/>
    <lineage>
        <taxon>Eukaryota</taxon>
        <taxon>Sar</taxon>
        <taxon>Alveolata</taxon>
        <taxon>Dinophyceae</taxon>
        <taxon>Suessiales</taxon>
        <taxon>Symbiodiniaceae</taxon>
        <taxon>Symbiodinium</taxon>
    </lineage>
</organism>
<dbReference type="AlphaFoldDB" id="A0A812U669"/>
<keyword evidence="4" id="KW-1185">Reference proteome</keyword>
<dbReference type="EMBL" id="CAJNJA010026083">
    <property type="protein sequence ID" value="CAE7554266.1"/>
    <property type="molecule type" value="Genomic_DNA"/>
</dbReference>
<gene>
    <name evidence="3" type="ORF">SNEC2469_LOCUS15977</name>
</gene>
<evidence type="ECO:0008006" key="5">
    <source>
        <dbReference type="Google" id="ProtNLM"/>
    </source>
</evidence>
<dbReference type="OrthoDB" id="442097at2759"/>
<feature type="non-terminal residue" evidence="3">
    <location>
        <position position="1"/>
    </location>
</feature>
<dbReference type="Proteomes" id="UP000601435">
    <property type="component" value="Unassembled WGS sequence"/>
</dbReference>
<keyword evidence="1" id="KW-0175">Coiled coil</keyword>
<proteinExistence type="predicted"/>
<sequence>MAGLRYTKDGVPIYDGSPEQFVAFQRAALIYAETVEWKKRNLVGPRLQAALEGSAKMVVEHKAPGWISHPDGASQLLACLKQQARAPTLAEAGRTMSRFFYGIKRRRGEGMSGWIVRHDEALLEAKRTLAEAIQEYGPEAKQDYVSRTTSWRTPGKSRSPGSSERGAPDEEHFEENLEETNEEEEEGPEGSRASETWDDQWWSYGWNSWDWDRRSQSEGQWGRSSHQGAWMLQRKALSANLRNNFTITKVKDALKLTWPDEELRKRDSGKNAAMFATDEGAFMTEDYEHEEAEVPDWDNPEEGFAYQALEDDAQEALAALEDARRTLKDAREKQAQMRRNRNFFPNKNNSEQTTQGRRPPIKCFRCGGNHMRRDCPQATGGGQSEQRVHFVFSATDVTTAAEPDGNSATQEPEENLMALHEILDSGHAIIDGGATSSLGSEEAVQKVAELNWQATGEDPIEILPDEQP</sequence>
<accession>A0A812U669</accession>
<reference evidence="3" key="1">
    <citation type="submission" date="2021-02" db="EMBL/GenBank/DDBJ databases">
        <authorList>
            <person name="Dougan E. K."/>
            <person name="Rhodes N."/>
            <person name="Thang M."/>
            <person name="Chan C."/>
        </authorList>
    </citation>
    <scope>NUCLEOTIDE SEQUENCE</scope>
</reference>